<gene>
    <name evidence="1" type="ORF">LCGC14_1171930</name>
</gene>
<dbReference type="AlphaFoldDB" id="A0A0F9PV48"/>
<dbReference type="EMBL" id="LAZR01005796">
    <property type="protein sequence ID" value="KKM97062.1"/>
    <property type="molecule type" value="Genomic_DNA"/>
</dbReference>
<comment type="caution">
    <text evidence="1">The sequence shown here is derived from an EMBL/GenBank/DDBJ whole genome shotgun (WGS) entry which is preliminary data.</text>
</comment>
<reference evidence="1" key="1">
    <citation type="journal article" date="2015" name="Nature">
        <title>Complex archaea that bridge the gap between prokaryotes and eukaryotes.</title>
        <authorList>
            <person name="Spang A."/>
            <person name="Saw J.H."/>
            <person name="Jorgensen S.L."/>
            <person name="Zaremba-Niedzwiedzka K."/>
            <person name="Martijn J."/>
            <person name="Lind A.E."/>
            <person name="van Eijk R."/>
            <person name="Schleper C."/>
            <person name="Guy L."/>
            <person name="Ettema T.J."/>
        </authorList>
    </citation>
    <scope>NUCLEOTIDE SEQUENCE</scope>
</reference>
<evidence type="ECO:0000313" key="1">
    <source>
        <dbReference type="EMBL" id="KKM97062.1"/>
    </source>
</evidence>
<protein>
    <submittedName>
        <fullName evidence="1">Uncharacterized protein</fullName>
    </submittedName>
</protein>
<sequence length="104" mass="10839">MSEPNIPGSLLVHAAGSVTSAGLNFFLVNATVTRTGLGIYTIALGTEIARDERVIFCQVNASVARDASVNGAASLPGSFEVRVLTELGGLADTNFMFVVLRVIV</sequence>
<accession>A0A0F9PV48</accession>
<organism evidence="1">
    <name type="scientific">marine sediment metagenome</name>
    <dbReference type="NCBI Taxonomy" id="412755"/>
    <lineage>
        <taxon>unclassified sequences</taxon>
        <taxon>metagenomes</taxon>
        <taxon>ecological metagenomes</taxon>
    </lineage>
</organism>
<name>A0A0F9PV48_9ZZZZ</name>
<proteinExistence type="predicted"/>